<dbReference type="Pfam" id="PF00167">
    <property type="entry name" value="FGF"/>
    <property type="match status" value="1"/>
</dbReference>
<dbReference type="EMBL" id="JAATJU010025599">
    <property type="protein sequence ID" value="KAH0503337.1"/>
    <property type="molecule type" value="Genomic_DNA"/>
</dbReference>
<reference evidence="3" key="1">
    <citation type="submission" date="2020-03" db="EMBL/GenBank/DDBJ databases">
        <title>Studies in the Genomics of Life Span.</title>
        <authorList>
            <person name="Glass D."/>
        </authorList>
    </citation>
    <scope>NUCLEOTIDE SEQUENCE</scope>
    <source>
        <strain evidence="3">LTLLF</strain>
        <tissue evidence="3">Muscle</tissue>
    </source>
</reference>
<feature type="chain" id="PRO_5035236599" evidence="2">
    <location>
        <begin position="21"/>
        <end position="97"/>
    </location>
</feature>
<dbReference type="Gene3D" id="2.80.10.50">
    <property type="match status" value="1"/>
</dbReference>
<keyword evidence="2" id="KW-0732">Signal</keyword>
<feature type="signal peptide" evidence="2">
    <location>
        <begin position="1"/>
        <end position="20"/>
    </location>
</feature>
<gene>
    <name evidence="3" type="ORF">LTLLF_189085</name>
</gene>
<comment type="similarity">
    <text evidence="1">Belongs to the heparin-binding growth factors family.</text>
</comment>
<dbReference type="InterPro" id="IPR008996">
    <property type="entry name" value="IL1/FGF"/>
</dbReference>
<evidence type="ECO:0000256" key="1">
    <source>
        <dbReference type="ARBA" id="ARBA00007936"/>
    </source>
</evidence>
<dbReference type="GO" id="GO:0008083">
    <property type="term" value="F:growth factor activity"/>
    <property type="evidence" value="ECO:0007669"/>
    <property type="project" value="InterPro"/>
</dbReference>
<name>A0A8J6G2N4_MICOH</name>
<evidence type="ECO:0000313" key="3">
    <source>
        <dbReference type="EMBL" id="KAH0503337.1"/>
    </source>
</evidence>
<organism evidence="3 4">
    <name type="scientific">Microtus ochrogaster</name>
    <name type="common">Prairie vole</name>
    <dbReference type="NCBI Taxonomy" id="79684"/>
    <lineage>
        <taxon>Eukaryota</taxon>
        <taxon>Metazoa</taxon>
        <taxon>Chordata</taxon>
        <taxon>Craniata</taxon>
        <taxon>Vertebrata</taxon>
        <taxon>Euteleostomi</taxon>
        <taxon>Mammalia</taxon>
        <taxon>Eutheria</taxon>
        <taxon>Euarchontoglires</taxon>
        <taxon>Glires</taxon>
        <taxon>Rodentia</taxon>
        <taxon>Myomorpha</taxon>
        <taxon>Muroidea</taxon>
        <taxon>Cricetidae</taxon>
        <taxon>Arvicolinae</taxon>
        <taxon>Microtus</taxon>
    </lineage>
</organism>
<evidence type="ECO:0000256" key="2">
    <source>
        <dbReference type="SAM" id="SignalP"/>
    </source>
</evidence>
<comment type="caution">
    <text evidence="3">The sequence shown here is derived from an EMBL/GenBank/DDBJ whole genome shotgun (WGS) entry which is preliminary data.</text>
</comment>
<protein>
    <submittedName>
        <fullName evidence="3">Fibroblast growth factor 7</fullName>
    </submittedName>
</protein>
<proteinExistence type="inferred from homology"/>
<dbReference type="InterPro" id="IPR002209">
    <property type="entry name" value="Fibroblast_GF_fam"/>
</dbReference>
<dbReference type="Proteomes" id="UP000710432">
    <property type="component" value="Unassembled WGS sequence"/>
</dbReference>
<dbReference type="AlphaFoldDB" id="A0A8J6G2N4"/>
<dbReference type="SUPFAM" id="SSF50353">
    <property type="entry name" value="Cytokine"/>
    <property type="match status" value="1"/>
</dbReference>
<dbReference type="PROSITE" id="PS51257">
    <property type="entry name" value="PROKAR_LIPOPROTEIN"/>
    <property type="match status" value="1"/>
</dbReference>
<evidence type="ECO:0000313" key="4">
    <source>
        <dbReference type="Proteomes" id="UP000710432"/>
    </source>
</evidence>
<sequence>MRKWILTWILPPLLYRSCLHLVCLVGTMSLACNDMTPEQTATNGNCSSPERHTRSYDYMEGGDVRVRRLFCRTQWYLRIDNRGKVKGTQEMKNSYSK</sequence>
<accession>A0A8J6G2N4</accession>